<feature type="non-terminal residue" evidence="1">
    <location>
        <position position="90"/>
    </location>
</feature>
<accession>A0A653DNS5</accession>
<dbReference type="Proteomes" id="UP000410492">
    <property type="component" value="Unassembled WGS sequence"/>
</dbReference>
<dbReference type="EMBL" id="CAACVG010013462">
    <property type="protein sequence ID" value="VEN61881.1"/>
    <property type="molecule type" value="Genomic_DNA"/>
</dbReference>
<sequence length="90" mass="10356">MDLRSLHDGIRPDPRLLGARFYGSHSIFLHPLLDSCAVECHSNTDILPVLWTRAGSLLDTDWPKCLDPIGRRTVRRHCCHRLCMLEIFSM</sequence>
<keyword evidence="2" id="KW-1185">Reference proteome</keyword>
<dbReference type="AlphaFoldDB" id="A0A653DNS5"/>
<proteinExistence type="predicted"/>
<evidence type="ECO:0000313" key="2">
    <source>
        <dbReference type="Proteomes" id="UP000410492"/>
    </source>
</evidence>
<evidence type="ECO:0000313" key="1">
    <source>
        <dbReference type="EMBL" id="VEN61881.1"/>
    </source>
</evidence>
<gene>
    <name evidence="1" type="ORF">CALMAC_LOCUS19169</name>
</gene>
<name>A0A653DNS5_CALMS</name>
<reference evidence="1 2" key="1">
    <citation type="submission" date="2019-01" db="EMBL/GenBank/DDBJ databases">
        <authorList>
            <person name="Sayadi A."/>
        </authorList>
    </citation>
    <scope>NUCLEOTIDE SEQUENCE [LARGE SCALE GENOMIC DNA]</scope>
</reference>
<organism evidence="1 2">
    <name type="scientific">Callosobruchus maculatus</name>
    <name type="common">Southern cowpea weevil</name>
    <name type="synonym">Pulse bruchid</name>
    <dbReference type="NCBI Taxonomy" id="64391"/>
    <lineage>
        <taxon>Eukaryota</taxon>
        <taxon>Metazoa</taxon>
        <taxon>Ecdysozoa</taxon>
        <taxon>Arthropoda</taxon>
        <taxon>Hexapoda</taxon>
        <taxon>Insecta</taxon>
        <taxon>Pterygota</taxon>
        <taxon>Neoptera</taxon>
        <taxon>Endopterygota</taxon>
        <taxon>Coleoptera</taxon>
        <taxon>Polyphaga</taxon>
        <taxon>Cucujiformia</taxon>
        <taxon>Chrysomeloidea</taxon>
        <taxon>Chrysomelidae</taxon>
        <taxon>Bruchinae</taxon>
        <taxon>Bruchini</taxon>
        <taxon>Callosobruchus</taxon>
    </lineage>
</organism>
<protein>
    <submittedName>
        <fullName evidence="1">Uncharacterized protein</fullName>
    </submittedName>
</protein>